<keyword evidence="4" id="KW-1003">Cell membrane</keyword>
<feature type="transmembrane region" description="Helical" evidence="15">
    <location>
        <begin position="277"/>
        <end position="301"/>
    </location>
</feature>
<evidence type="ECO:0000256" key="6">
    <source>
        <dbReference type="ARBA" id="ARBA00022692"/>
    </source>
</evidence>
<dbReference type="GO" id="GO:0005886">
    <property type="term" value="C:plasma membrane"/>
    <property type="evidence" value="ECO:0007669"/>
    <property type="project" value="UniProtKB-SubCell"/>
</dbReference>
<keyword evidence="9" id="KW-0106">Calcium</keyword>
<evidence type="ECO:0000256" key="4">
    <source>
        <dbReference type="ARBA" id="ARBA00022475"/>
    </source>
</evidence>
<dbReference type="NCBIfam" id="TIGR01494">
    <property type="entry name" value="ATPase_P-type"/>
    <property type="match status" value="3"/>
</dbReference>
<evidence type="ECO:0000256" key="11">
    <source>
        <dbReference type="ARBA" id="ARBA00022967"/>
    </source>
</evidence>
<keyword evidence="13 15" id="KW-0472">Membrane</keyword>
<dbReference type="Pfam" id="PF00690">
    <property type="entry name" value="Cation_ATPase_N"/>
    <property type="match status" value="1"/>
</dbReference>
<dbReference type="InterPro" id="IPR006068">
    <property type="entry name" value="ATPase_P-typ_cation-transptr_C"/>
</dbReference>
<dbReference type="SUPFAM" id="SSF56784">
    <property type="entry name" value="HAD-like"/>
    <property type="match status" value="1"/>
</dbReference>
<dbReference type="InterPro" id="IPR023298">
    <property type="entry name" value="ATPase_P-typ_TM_dom_sf"/>
</dbReference>
<comment type="subcellular location">
    <subcellularLocation>
        <location evidence="1">Cell membrane</location>
        <topology evidence="1">Multi-pass membrane protein</topology>
    </subcellularLocation>
</comment>
<dbReference type="SMART" id="SM00831">
    <property type="entry name" value="Cation_ATPase_N"/>
    <property type="match status" value="1"/>
</dbReference>
<dbReference type="SUPFAM" id="SSF81665">
    <property type="entry name" value="Calcium ATPase, transmembrane domain M"/>
    <property type="match status" value="1"/>
</dbReference>
<dbReference type="GO" id="GO:0005524">
    <property type="term" value="F:ATP binding"/>
    <property type="evidence" value="ECO:0007669"/>
    <property type="project" value="UniProtKB-KW"/>
</dbReference>
<evidence type="ECO:0000256" key="13">
    <source>
        <dbReference type="ARBA" id="ARBA00023136"/>
    </source>
</evidence>
<feature type="transmembrane region" description="Helical" evidence="15">
    <location>
        <begin position="250"/>
        <end position="271"/>
    </location>
</feature>
<feature type="transmembrane region" description="Helical" evidence="15">
    <location>
        <begin position="740"/>
        <end position="762"/>
    </location>
</feature>
<dbReference type="InterPro" id="IPR004014">
    <property type="entry name" value="ATPase_P-typ_cation-transptr_N"/>
</dbReference>
<evidence type="ECO:0000256" key="2">
    <source>
        <dbReference type="ARBA" id="ARBA00005675"/>
    </source>
</evidence>
<feature type="transmembrane region" description="Helical" evidence="15">
    <location>
        <begin position="83"/>
        <end position="102"/>
    </location>
</feature>
<keyword evidence="7" id="KW-0479">Metal-binding</keyword>
<comment type="similarity">
    <text evidence="2">Belongs to the cation transport ATPase (P-type) (TC 3.A.3) family. Type IIA subfamily.</text>
</comment>
<protein>
    <recommendedName>
        <fullName evidence="3">P-type Ca(2+) transporter</fullName>
        <ecNumber evidence="3">7.2.2.10</ecNumber>
    </recommendedName>
</protein>
<dbReference type="Pfam" id="PF13246">
    <property type="entry name" value="Cation_ATPase"/>
    <property type="match status" value="1"/>
</dbReference>
<dbReference type="InterPro" id="IPR044492">
    <property type="entry name" value="P_typ_ATPase_HD_dom"/>
</dbReference>
<dbReference type="Gene3D" id="3.40.50.1000">
    <property type="entry name" value="HAD superfamily/HAD-like"/>
    <property type="match status" value="1"/>
</dbReference>
<keyword evidence="6 15" id="KW-0812">Transmembrane</keyword>
<keyword evidence="5" id="KW-0109">Calcium transport</keyword>
<keyword evidence="11" id="KW-1278">Translocase</keyword>
<evidence type="ECO:0000256" key="7">
    <source>
        <dbReference type="ARBA" id="ARBA00022723"/>
    </source>
</evidence>
<evidence type="ECO:0000256" key="8">
    <source>
        <dbReference type="ARBA" id="ARBA00022741"/>
    </source>
</evidence>
<dbReference type="NCBIfam" id="TIGR01517">
    <property type="entry name" value="ATPase-IIB_Ca"/>
    <property type="match status" value="1"/>
</dbReference>
<evidence type="ECO:0000256" key="14">
    <source>
        <dbReference type="ARBA" id="ARBA00048694"/>
    </source>
</evidence>
<reference evidence="17" key="1">
    <citation type="submission" date="2020-10" db="EMBL/GenBank/DDBJ databases">
        <authorList>
            <person name="Gilroy R."/>
        </authorList>
    </citation>
    <scope>NUCLEOTIDE SEQUENCE</scope>
    <source>
        <strain evidence="17">ChiSjej1B19-7085</strain>
    </source>
</reference>
<evidence type="ECO:0000256" key="3">
    <source>
        <dbReference type="ARBA" id="ARBA00012790"/>
    </source>
</evidence>
<dbReference type="InterPro" id="IPR023214">
    <property type="entry name" value="HAD_sf"/>
</dbReference>
<keyword evidence="8" id="KW-0547">Nucleotide-binding</keyword>
<evidence type="ECO:0000256" key="10">
    <source>
        <dbReference type="ARBA" id="ARBA00022840"/>
    </source>
</evidence>
<dbReference type="GO" id="GO:0005388">
    <property type="term" value="F:P-type calcium transporter activity"/>
    <property type="evidence" value="ECO:0007669"/>
    <property type="project" value="UniProtKB-EC"/>
</dbReference>
<sequence>MDWQSLSREECIKRLHSNAHSGLTPEQARQFLGRFGPNRLQRQKRKSLLRRFLEQFSDFMVLILLAAAAISFLTSYVRGDSDYIDSIIILVIVTLNAVMGVVQESRAEKAIDALKKLSSPHSQVIRGGRHCTIPSEELVPGDVVLLQAGDLVPADLRVLEAHSLKAEESSLTGESVPVEKEAKPTYPEGTPIGDRKNMLFSSSSITSGRGAGLVVATGMDTQVGRIAHMINAEESPQTPLQRKLAQTGRVLGLGAVAICMVIFIMGLFQNVPPLEMFMIAISLAVAAIPEGLPAVVTIVLAMGVRKMAANRAIVRRLPAVETLGSASVICSDKTGTLTQNKMTVTELAGIDGKLDRTSAAGAEILDLALLCNNCTESGGTVKGEPTEAAILHAAPGQKERLDREYPRVAEIAFTSARKMMTTVHRVGAHKYRIITKGAPDLLLGRCTSCRNRIASVPMTPENRRLLTRRNEEMASRALRVLGVAYRDVDMLPGDREMEQNLTFCGFIGMLDPPRPQAAQAVRECREAGIRPVMITGDHAATASAIARDLGILTGDGKAITGAELDRMDQTELVKNIYQYQVFARVSPEHKVRIVRAFQKRGEVVAMTGDGVNDAPALKAADIGCAMGLSGTDVAKAAADLILTDDNFATIVAAVREGRGIYSNIKKTIHFLISCNIGEILTIFVSFLLGLPTPLLAIQLLWVNLVTDSLPALALGVDPIGGDVMKRPPAPRTEGVFSGGMGYHIAVEGCLIGALSLLAYTIGRVFFDPDPSSPVIGRTMAFAVLSLSQVVHTFNMRSQSSVLRVGLLSNKKLLGAAAACIVLQLGVIIVAPLAQVFKTAQLSQTQWGIVAALAVVPLVVVELEKLLGGYGKKLRRPQAALDNR</sequence>
<keyword evidence="5" id="KW-0406">Ion transport</keyword>
<evidence type="ECO:0000256" key="1">
    <source>
        <dbReference type="ARBA" id="ARBA00004651"/>
    </source>
</evidence>
<dbReference type="InterPro" id="IPR023299">
    <property type="entry name" value="ATPase_P-typ_cyto_dom_N"/>
</dbReference>
<accession>A0A9D1DQA1</accession>
<dbReference type="Gene3D" id="3.40.1110.10">
    <property type="entry name" value="Calcium-transporting ATPase, cytoplasmic domain N"/>
    <property type="match status" value="1"/>
</dbReference>
<feature type="transmembrane region" description="Helical" evidence="15">
    <location>
        <begin position="774"/>
        <end position="791"/>
    </location>
</feature>
<dbReference type="PRINTS" id="PR00119">
    <property type="entry name" value="CATATPASE"/>
</dbReference>
<dbReference type="GO" id="GO:0016887">
    <property type="term" value="F:ATP hydrolysis activity"/>
    <property type="evidence" value="ECO:0007669"/>
    <property type="project" value="InterPro"/>
</dbReference>
<reference evidence="17" key="2">
    <citation type="journal article" date="2021" name="PeerJ">
        <title>Extensive microbial diversity within the chicken gut microbiome revealed by metagenomics and culture.</title>
        <authorList>
            <person name="Gilroy R."/>
            <person name="Ravi A."/>
            <person name="Getino M."/>
            <person name="Pursley I."/>
            <person name="Horton D.L."/>
            <person name="Alikhan N.F."/>
            <person name="Baker D."/>
            <person name="Gharbi K."/>
            <person name="Hall N."/>
            <person name="Watson M."/>
            <person name="Adriaenssens E.M."/>
            <person name="Foster-Nyarko E."/>
            <person name="Jarju S."/>
            <person name="Secka A."/>
            <person name="Antonio M."/>
            <person name="Oren A."/>
            <person name="Chaudhuri R.R."/>
            <person name="La Ragione R."/>
            <person name="Hildebrand F."/>
            <person name="Pallen M.J."/>
        </authorList>
    </citation>
    <scope>NUCLEOTIDE SEQUENCE</scope>
    <source>
        <strain evidence="17">ChiSjej1B19-7085</strain>
    </source>
</reference>
<dbReference type="InterPro" id="IPR036412">
    <property type="entry name" value="HAD-like_sf"/>
</dbReference>
<feature type="domain" description="Cation-transporting P-type ATPase N-terminal" evidence="16">
    <location>
        <begin position="2"/>
        <end position="76"/>
    </location>
</feature>
<gene>
    <name evidence="17" type="ORF">IAA54_04810</name>
</gene>
<dbReference type="FunFam" id="3.40.50.1000:FF:000028">
    <property type="entry name" value="Calcium-transporting P-type ATPase, putative"/>
    <property type="match status" value="1"/>
</dbReference>
<evidence type="ECO:0000256" key="9">
    <source>
        <dbReference type="ARBA" id="ARBA00022837"/>
    </source>
</evidence>
<dbReference type="InterPro" id="IPR018303">
    <property type="entry name" value="ATPase_P-typ_P_site"/>
</dbReference>
<dbReference type="InterPro" id="IPR059000">
    <property type="entry name" value="ATPase_P-type_domA"/>
</dbReference>
<dbReference type="Gene3D" id="2.70.150.10">
    <property type="entry name" value="Calcium-transporting ATPase, cytoplasmic transduction domain A"/>
    <property type="match status" value="1"/>
</dbReference>
<evidence type="ECO:0000313" key="18">
    <source>
        <dbReference type="Proteomes" id="UP000886785"/>
    </source>
</evidence>
<keyword evidence="5" id="KW-0813">Transport</keyword>
<evidence type="ECO:0000256" key="12">
    <source>
        <dbReference type="ARBA" id="ARBA00022989"/>
    </source>
</evidence>
<dbReference type="Proteomes" id="UP000886785">
    <property type="component" value="Unassembled WGS sequence"/>
</dbReference>
<comment type="caution">
    <text evidence="17">The sequence shown here is derived from an EMBL/GenBank/DDBJ whole genome shotgun (WGS) entry which is preliminary data.</text>
</comment>
<dbReference type="GO" id="GO:0046872">
    <property type="term" value="F:metal ion binding"/>
    <property type="evidence" value="ECO:0007669"/>
    <property type="project" value="UniProtKB-KW"/>
</dbReference>
<dbReference type="PROSITE" id="PS00154">
    <property type="entry name" value="ATPASE_E1_E2"/>
    <property type="match status" value="1"/>
</dbReference>
<evidence type="ECO:0000256" key="15">
    <source>
        <dbReference type="SAM" id="Phobius"/>
    </source>
</evidence>
<evidence type="ECO:0000313" key="17">
    <source>
        <dbReference type="EMBL" id="HIR56968.1"/>
    </source>
</evidence>
<comment type="catalytic activity">
    <reaction evidence="14">
        <text>Ca(2+)(in) + ATP + H2O = Ca(2+)(out) + ADP + phosphate + H(+)</text>
        <dbReference type="Rhea" id="RHEA:18105"/>
        <dbReference type="ChEBI" id="CHEBI:15377"/>
        <dbReference type="ChEBI" id="CHEBI:15378"/>
        <dbReference type="ChEBI" id="CHEBI:29108"/>
        <dbReference type="ChEBI" id="CHEBI:30616"/>
        <dbReference type="ChEBI" id="CHEBI:43474"/>
        <dbReference type="ChEBI" id="CHEBI:456216"/>
        <dbReference type="EC" id="7.2.2.10"/>
    </reaction>
</comment>
<dbReference type="FunFam" id="3.40.50.1000:FF:000001">
    <property type="entry name" value="Phospholipid-transporting ATPase IC"/>
    <property type="match status" value="1"/>
</dbReference>
<dbReference type="Pfam" id="PF00122">
    <property type="entry name" value="E1-E2_ATPase"/>
    <property type="match status" value="1"/>
</dbReference>
<dbReference type="GO" id="GO:0140352">
    <property type="term" value="P:export from cell"/>
    <property type="evidence" value="ECO:0007669"/>
    <property type="project" value="UniProtKB-ARBA"/>
</dbReference>
<name>A0A9D1DQA1_9FIRM</name>
<dbReference type="SUPFAM" id="SSF81653">
    <property type="entry name" value="Calcium ATPase, transduction domain A"/>
    <property type="match status" value="1"/>
</dbReference>
<dbReference type="SUPFAM" id="SSF81660">
    <property type="entry name" value="Metal cation-transporting ATPase, ATP-binding domain N"/>
    <property type="match status" value="1"/>
</dbReference>
<dbReference type="PANTHER" id="PTHR42861">
    <property type="entry name" value="CALCIUM-TRANSPORTING ATPASE"/>
    <property type="match status" value="1"/>
</dbReference>
<dbReference type="InterPro" id="IPR008250">
    <property type="entry name" value="ATPase_P-typ_transduc_dom_A_sf"/>
</dbReference>
<proteinExistence type="inferred from homology"/>
<organism evidence="17 18">
    <name type="scientific">Candidatus Gallacutalibacter pullicola</name>
    <dbReference type="NCBI Taxonomy" id="2840830"/>
    <lineage>
        <taxon>Bacteria</taxon>
        <taxon>Bacillati</taxon>
        <taxon>Bacillota</taxon>
        <taxon>Clostridia</taxon>
        <taxon>Eubacteriales</taxon>
        <taxon>Candidatus Gallacutalibacter</taxon>
    </lineage>
</organism>
<dbReference type="SFLD" id="SFLDS00003">
    <property type="entry name" value="Haloacid_Dehalogenase"/>
    <property type="match status" value="1"/>
</dbReference>
<dbReference type="SFLD" id="SFLDG00002">
    <property type="entry name" value="C1.7:_P-type_atpase_like"/>
    <property type="match status" value="1"/>
</dbReference>
<evidence type="ECO:0000259" key="16">
    <source>
        <dbReference type="SMART" id="SM00831"/>
    </source>
</evidence>
<dbReference type="EMBL" id="DVHF01000053">
    <property type="protein sequence ID" value="HIR56968.1"/>
    <property type="molecule type" value="Genomic_DNA"/>
</dbReference>
<dbReference type="Pfam" id="PF00689">
    <property type="entry name" value="Cation_ATPase_C"/>
    <property type="match status" value="1"/>
</dbReference>
<dbReference type="SFLD" id="SFLDF00027">
    <property type="entry name" value="p-type_atpase"/>
    <property type="match status" value="1"/>
</dbReference>
<feature type="transmembrane region" description="Helical" evidence="15">
    <location>
        <begin position="845"/>
        <end position="866"/>
    </location>
</feature>
<evidence type="ECO:0000256" key="5">
    <source>
        <dbReference type="ARBA" id="ARBA00022568"/>
    </source>
</evidence>
<keyword evidence="12 15" id="KW-1133">Transmembrane helix</keyword>
<feature type="transmembrane region" description="Helical" evidence="15">
    <location>
        <begin position="668"/>
        <end position="689"/>
    </location>
</feature>
<dbReference type="EC" id="7.2.2.10" evidence="3"/>
<dbReference type="FunFam" id="2.70.150.10:FF:000016">
    <property type="entry name" value="Calcium-transporting P-type ATPase putative"/>
    <property type="match status" value="1"/>
</dbReference>
<dbReference type="InterPro" id="IPR006408">
    <property type="entry name" value="P-type_ATPase_IIB"/>
</dbReference>
<dbReference type="CDD" id="cd02089">
    <property type="entry name" value="P-type_ATPase_Ca_prok"/>
    <property type="match status" value="1"/>
</dbReference>
<feature type="transmembrane region" description="Helical" evidence="15">
    <location>
        <begin position="812"/>
        <end position="833"/>
    </location>
</feature>
<dbReference type="InterPro" id="IPR001757">
    <property type="entry name" value="P_typ_ATPase"/>
</dbReference>
<dbReference type="Gene3D" id="1.20.1110.10">
    <property type="entry name" value="Calcium-transporting ATPase, transmembrane domain"/>
    <property type="match status" value="1"/>
</dbReference>
<keyword evidence="10" id="KW-0067">ATP-binding</keyword>
<dbReference type="AlphaFoldDB" id="A0A9D1DQA1"/>
<feature type="transmembrane region" description="Helical" evidence="15">
    <location>
        <begin position="695"/>
        <end position="719"/>
    </location>
</feature>
<dbReference type="PRINTS" id="PR00120">
    <property type="entry name" value="HATPASE"/>
</dbReference>
<feature type="transmembrane region" description="Helical" evidence="15">
    <location>
        <begin position="52"/>
        <end position="77"/>
    </location>
</feature>